<feature type="compositionally biased region" description="Basic residues" evidence="8">
    <location>
        <begin position="23"/>
        <end position="34"/>
    </location>
</feature>
<dbReference type="PANTHER" id="PTHR12131:SF7">
    <property type="entry name" value="EXOSOME RNA HELICASE MTR4"/>
    <property type="match status" value="1"/>
</dbReference>
<dbReference type="GO" id="GO:0000460">
    <property type="term" value="P:maturation of 5.8S rRNA"/>
    <property type="evidence" value="ECO:0007669"/>
    <property type="project" value="TreeGrafter"/>
</dbReference>
<evidence type="ECO:0000313" key="11">
    <source>
        <dbReference type="EMBL" id="KAB8068728.1"/>
    </source>
</evidence>
<dbReference type="SMART" id="SM01142">
    <property type="entry name" value="DSHCT"/>
    <property type="match status" value="1"/>
</dbReference>
<dbReference type="Gene3D" id="2.40.30.300">
    <property type="match status" value="1"/>
</dbReference>
<keyword evidence="6" id="KW-0067">ATP-binding</keyword>
<dbReference type="SMART" id="SM00487">
    <property type="entry name" value="DEXDc"/>
    <property type="match status" value="1"/>
</dbReference>
<feature type="compositionally biased region" description="Basic residues" evidence="8">
    <location>
        <begin position="383"/>
        <end position="394"/>
    </location>
</feature>
<evidence type="ECO:0000256" key="4">
    <source>
        <dbReference type="ARBA" id="ARBA00022801"/>
    </source>
</evidence>
<protein>
    <submittedName>
        <fullName evidence="11">rRNA-processing arch domain-containing protein</fullName>
    </submittedName>
</protein>
<evidence type="ECO:0000259" key="10">
    <source>
        <dbReference type="PROSITE" id="PS51194"/>
    </source>
</evidence>
<dbReference type="GO" id="GO:0006401">
    <property type="term" value="P:RNA catabolic process"/>
    <property type="evidence" value="ECO:0007669"/>
    <property type="project" value="InterPro"/>
</dbReference>
<dbReference type="InterPro" id="IPR025696">
    <property type="entry name" value="Beta-barrel_MTR4"/>
</dbReference>
<dbReference type="GO" id="GO:0005524">
    <property type="term" value="F:ATP binding"/>
    <property type="evidence" value="ECO:0007669"/>
    <property type="project" value="UniProtKB-KW"/>
</dbReference>
<feature type="domain" description="Helicase C-terminal" evidence="10">
    <location>
        <begin position="403"/>
        <end position="607"/>
    </location>
</feature>
<dbReference type="FunFam" id="3.40.50.300:FF:000083">
    <property type="entry name" value="ATP-dependent RNA helicase DOB1"/>
    <property type="match status" value="1"/>
</dbReference>
<keyword evidence="7" id="KW-0539">Nucleus</keyword>
<dbReference type="GO" id="GO:0016787">
    <property type="term" value="F:hydrolase activity"/>
    <property type="evidence" value="ECO:0007669"/>
    <property type="project" value="UniProtKB-KW"/>
</dbReference>
<feature type="domain" description="Helicase ATP-binding" evidence="9">
    <location>
        <begin position="167"/>
        <end position="323"/>
    </location>
</feature>
<keyword evidence="3" id="KW-0547">Nucleotide-binding</keyword>
<dbReference type="GO" id="GO:0005634">
    <property type="term" value="C:nucleus"/>
    <property type="evidence" value="ECO:0007669"/>
    <property type="project" value="UniProtKB-SubCell"/>
</dbReference>
<dbReference type="PIRSF" id="PIRSF005198">
    <property type="entry name" value="Antiviral_helicase_SKI2"/>
    <property type="match status" value="1"/>
</dbReference>
<evidence type="ECO:0000256" key="3">
    <source>
        <dbReference type="ARBA" id="ARBA00022741"/>
    </source>
</evidence>
<evidence type="ECO:0000259" key="9">
    <source>
        <dbReference type="PROSITE" id="PS51192"/>
    </source>
</evidence>
<sequence length="1080" mass="122098">MDELFDVFEDQPQAVKPSDGAPKRSKKDKSKKRQVNGDVKGSRDAAEAKETVAVVDIPVEDTAEVEDGDTPMADNNEQPETKRPRLEKEPEPVVADEFETAQEREVAGSAGLQSANDSASVVLSHQVRHQVAIPPNYPYVPISQHKPPENPARVWPFTLDPFQQVSVASIQREESVLVSAHTSAGKTVVAEYAIAQSLKNNQRVIYTSPIKALSNQKYREFAAEFGDVGLMTGDVTINPTATCLVMTTEILRSMLYRGSEIMREVAWVVFDEIHYMRDTTRGVVWEETIILLPDKVRYVFLSATIPNAMQFAEWIVKMHNQPCHVVYTDFRPTPLQHYFFPAGAEGIHLVVDEKGVFREENFQKAMSTIADKKGDDPADAMAKRKGKGKDKKLNKGGNKGPSDIYKIVKMIMIKNYNPVIVFSFSKRECESCALQMSSLAFNDDSEKEMVSKVFNSAIEMLSEEDRNLPQIQHILPLLRRGIGVHHSGLLPILKETIEILFQEGLIKVLFATETFSIGLNMPAKTVVFTSVRKFDGISQRWVTPSEFIQMSGRAGRRGLDDRGIVIMMVGEEMDPAVAKEIVRGEQDRLNSAFHLGYNMILNLMRVEGISPEFMLERCFYQFQNTAGVANLEKELAESEEKRANMTISDEGTIREYYDLRKQIGQFNDDMQAVISHPNYCLPFIQPGRLINIKHKDVDFGWGVVVNYKQRKPPKNSTEELAPHQKYVIDVLLKIVDGPSIGTKSFEDLPSGVSPPKEGEKSRMEVVPVVLSCIQSISHIRIFLPKDLNSADSRNGVKKSLDEVQKRFPDGIAVLDPIENMNIKDDDFKKLLRKIEVLESRLLSNPLHNSPRLPELYEQYSEKVELGLKIKATKKKISEAMSIMQLDELKCRKRVLRRFGFINEAEVVQLKARVACEISTGDELMLSELLFNGFFNNLTPEQAASVLSVFVFEEKSKETPALTRDELAKPLKEIQAQARIVAKVSQESKLAVNEEEYVQSFHWELMEVIYEWANGKSFADICKMTDVYEGSLIRVFRRLEECLRQMAQASKVMGSEELESKFEMALTKVRRDIVAAQSLYL</sequence>
<name>A0A5N5WJP7_9EURO</name>
<organism evidence="11 12">
    <name type="scientific">Aspergillus leporis</name>
    <dbReference type="NCBI Taxonomy" id="41062"/>
    <lineage>
        <taxon>Eukaryota</taxon>
        <taxon>Fungi</taxon>
        <taxon>Dikarya</taxon>
        <taxon>Ascomycota</taxon>
        <taxon>Pezizomycotina</taxon>
        <taxon>Eurotiomycetes</taxon>
        <taxon>Eurotiomycetidae</taxon>
        <taxon>Eurotiales</taxon>
        <taxon>Aspergillaceae</taxon>
        <taxon>Aspergillus</taxon>
        <taxon>Aspergillus subgen. Circumdati</taxon>
    </lineage>
</organism>
<feature type="compositionally biased region" description="Basic and acidic residues" evidence="8">
    <location>
        <begin position="79"/>
        <end position="91"/>
    </location>
</feature>
<evidence type="ECO:0000256" key="7">
    <source>
        <dbReference type="ARBA" id="ARBA00023242"/>
    </source>
</evidence>
<dbReference type="OrthoDB" id="64767at2759"/>
<feature type="compositionally biased region" description="Basic and acidic residues" evidence="8">
    <location>
        <begin position="40"/>
        <end position="50"/>
    </location>
</feature>
<dbReference type="GO" id="GO:0003724">
    <property type="term" value="F:RNA helicase activity"/>
    <property type="evidence" value="ECO:0007669"/>
    <property type="project" value="InterPro"/>
</dbReference>
<dbReference type="InterPro" id="IPR011545">
    <property type="entry name" value="DEAD/DEAH_box_helicase_dom"/>
</dbReference>
<evidence type="ECO:0000256" key="6">
    <source>
        <dbReference type="ARBA" id="ARBA00022840"/>
    </source>
</evidence>
<dbReference type="EMBL" id="ML732376">
    <property type="protein sequence ID" value="KAB8068728.1"/>
    <property type="molecule type" value="Genomic_DNA"/>
</dbReference>
<evidence type="ECO:0000313" key="12">
    <source>
        <dbReference type="Proteomes" id="UP000326565"/>
    </source>
</evidence>
<evidence type="ECO:0000256" key="5">
    <source>
        <dbReference type="ARBA" id="ARBA00022806"/>
    </source>
</evidence>
<dbReference type="Gene3D" id="1.10.3380.30">
    <property type="match status" value="1"/>
</dbReference>
<evidence type="ECO:0000256" key="2">
    <source>
        <dbReference type="ARBA" id="ARBA00010140"/>
    </source>
</evidence>
<dbReference type="InterPro" id="IPR027417">
    <property type="entry name" value="P-loop_NTPase"/>
</dbReference>
<evidence type="ECO:0000256" key="8">
    <source>
        <dbReference type="SAM" id="MobiDB-lite"/>
    </source>
</evidence>
<dbReference type="Pfam" id="PF13234">
    <property type="entry name" value="MTR4_beta-barrel"/>
    <property type="match status" value="1"/>
</dbReference>
<dbReference type="Pfam" id="PF00271">
    <property type="entry name" value="Helicase_C"/>
    <property type="match status" value="1"/>
</dbReference>
<evidence type="ECO:0000256" key="1">
    <source>
        <dbReference type="ARBA" id="ARBA00004123"/>
    </source>
</evidence>
<keyword evidence="5" id="KW-0347">Helicase</keyword>
<dbReference type="InterPro" id="IPR001650">
    <property type="entry name" value="Helicase_C-like"/>
</dbReference>
<reference evidence="11 12" key="1">
    <citation type="submission" date="2019-04" db="EMBL/GenBank/DDBJ databases">
        <title>Friends and foes A comparative genomics study of 23 Aspergillus species from section Flavi.</title>
        <authorList>
            <consortium name="DOE Joint Genome Institute"/>
            <person name="Kjaerbolling I."/>
            <person name="Vesth T."/>
            <person name="Frisvad J.C."/>
            <person name="Nybo J.L."/>
            <person name="Theobald S."/>
            <person name="Kildgaard S."/>
            <person name="Isbrandt T."/>
            <person name="Kuo A."/>
            <person name="Sato A."/>
            <person name="Lyhne E.K."/>
            <person name="Kogle M.E."/>
            <person name="Wiebenga A."/>
            <person name="Kun R.S."/>
            <person name="Lubbers R.J."/>
            <person name="Makela M.R."/>
            <person name="Barry K."/>
            <person name="Chovatia M."/>
            <person name="Clum A."/>
            <person name="Daum C."/>
            <person name="Haridas S."/>
            <person name="He G."/>
            <person name="LaButti K."/>
            <person name="Lipzen A."/>
            <person name="Mondo S."/>
            <person name="Riley R."/>
            <person name="Salamov A."/>
            <person name="Simmons B.A."/>
            <person name="Magnuson J.K."/>
            <person name="Henrissat B."/>
            <person name="Mortensen U.H."/>
            <person name="Larsen T.O."/>
            <person name="Devries R.P."/>
            <person name="Grigoriev I.V."/>
            <person name="Machida M."/>
            <person name="Baker S.E."/>
            <person name="Andersen M.R."/>
        </authorList>
    </citation>
    <scope>NUCLEOTIDE SEQUENCE [LARGE SCALE GENOMIC DNA]</scope>
    <source>
        <strain evidence="11 12">CBS 151.66</strain>
    </source>
</reference>
<accession>A0A5N5WJP7</accession>
<keyword evidence="4" id="KW-0378">Hydrolase</keyword>
<feature type="compositionally biased region" description="Acidic residues" evidence="8">
    <location>
        <begin position="58"/>
        <end position="69"/>
    </location>
</feature>
<dbReference type="Pfam" id="PF00270">
    <property type="entry name" value="DEAD"/>
    <property type="match status" value="1"/>
</dbReference>
<comment type="subcellular location">
    <subcellularLocation>
        <location evidence="1">Nucleus</location>
    </subcellularLocation>
</comment>
<dbReference type="SMART" id="SM00490">
    <property type="entry name" value="HELICc"/>
    <property type="match status" value="1"/>
</dbReference>
<dbReference type="FunFam" id="2.40.30.300:FF:000001">
    <property type="entry name" value="Mtr4 exosome RNA helicase"/>
    <property type="match status" value="1"/>
</dbReference>
<dbReference type="FunFam" id="1.10.3380.30:FF:000003">
    <property type="entry name" value="ATP dependent RNA helicase (Dob1)"/>
    <property type="match status" value="1"/>
</dbReference>
<dbReference type="InterPro" id="IPR050699">
    <property type="entry name" value="RNA-DNA_Helicase"/>
</dbReference>
<dbReference type="Gene3D" id="3.40.50.300">
    <property type="entry name" value="P-loop containing nucleotide triphosphate hydrolases"/>
    <property type="match status" value="2"/>
</dbReference>
<comment type="similarity">
    <text evidence="2">Belongs to the helicase family. SKI2 subfamily.</text>
</comment>
<dbReference type="Pfam" id="PF21408">
    <property type="entry name" value="MTR4-like_stalk"/>
    <property type="match status" value="1"/>
</dbReference>
<dbReference type="InterPro" id="IPR016438">
    <property type="entry name" value="SKI2-like"/>
</dbReference>
<dbReference type="PROSITE" id="PS51194">
    <property type="entry name" value="HELICASE_CTER"/>
    <property type="match status" value="1"/>
</dbReference>
<dbReference type="SUPFAM" id="SSF52540">
    <property type="entry name" value="P-loop containing nucleoside triphosphate hydrolases"/>
    <property type="match status" value="1"/>
</dbReference>
<dbReference type="Pfam" id="PF08148">
    <property type="entry name" value="DSHCT"/>
    <property type="match status" value="1"/>
</dbReference>
<proteinExistence type="inferred from homology"/>
<dbReference type="PROSITE" id="PS51192">
    <property type="entry name" value="HELICASE_ATP_BIND_1"/>
    <property type="match status" value="1"/>
</dbReference>
<dbReference type="Proteomes" id="UP000326565">
    <property type="component" value="Unassembled WGS sequence"/>
</dbReference>
<dbReference type="PANTHER" id="PTHR12131">
    <property type="entry name" value="ATP-DEPENDENT RNA AND DNA HELICASE"/>
    <property type="match status" value="1"/>
</dbReference>
<keyword evidence="12" id="KW-1185">Reference proteome</keyword>
<dbReference type="CDD" id="cd18795">
    <property type="entry name" value="SF2_C_Ski2"/>
    <property type="match status" value="1"/>
</dbReference>
<gene>
    <name evidence="11" type="ORF">BDV29DRAFT_183998</name>
</gene>
<feature type="region of interest" description="Disordered" evidence="8">
    <location>
        <begin position="1"/>
        <end position="93"/>
    </location>
</feature>
<dbReference type="AlphaFoldDB" id="A0A5N5WJP7"/>
<dbReference type="FunFam" id="3.40.50.300:FF:000141">
    <property type="entry name" value="ATP-dependent RNA helicase DOB1"/>
    <property type="match status" value="1"/>
</dbReference>
<dbReference type="CDD" id="cd13154">
    <property type="entry name" value="KOW_Mtr4"/>
    <property type="match status" value="1"/>
</dbReference>
<dbReference type="CDD" id="cd18024">
    <property type="entry name" value="DEXHc_Mtr4-like"/>
    <property type="match status" value="1"/>
</dbReference>
<dbReference type="InterPro" id="IPR048392">
    <property type="entry name" value="MTR4-like_stalk"/>
</dbReference>
<dbReference type="InterPro" id="IPR014001">
    <property type="entry name" value="Helicase_ATP-bd"/>
</dbReference>
<feature type="region of interest" description="Disordered" evidence="8">
    <location>
        <begin position="372"/>
        <end position="397"/>
    </location>
</feature>
<dbReference type="InterPro" id="IPR012961">
    <property type="entry name" value="Ski2/MTR4_C"/>
</dbReference>
<dbReference type="GO" id="GO:0003723">
    <property type="term" value="F:RNA binding"/>
    <property type="evidence" value="ECO:0007669"/>
    <property type="project" value="InterPro"/>
</dbReference>